<reference evidence="2" key="2">
    <citation type="submission" date="2021-08" db="EMBL/GenBank/DDBJ databases">
        <authorList>
            <person name="Tani A."/>
            <person name="Ola A."/>
            <person name="Ogura Y."/>
            <person name="Katsura K."/>
            <person name="Hayashi T."/>
        </authorList>
    </citation>
    <scope>NUCLEOTIDE SEQUENCE</scope>
    <source>
        <strain evidence="2">JCM 32048</strain>
    </source>
</reference>
<gene>
    <name evidence="2" type="ORF">MPEAHAMD_6027</name>
</gene>
<feature type="region of interest" description="Disordered" evidence="1">
    <location>
        <begin position="49"/>
        <end position="74"/>
    </location>
</feature>
<accession>A0AA37M8E5</accession>
<reference evidence="2" key="1">
    <citation type="journal article" date="2016" name="Front. Microbiol.">
        <title>Genome Sequence of the Piezophilic, Mesophilic Sulfate-Reducing Bacterium Desulfovibrio indicus J2T.</title>
        <authorList>
            <person name="Cao J."/>
            <person name="Maignien L."/>
            <person name="Shao Z."/>
            <person name="Alain K."/>
            <person name="Jebbar M."/>
        </authorList>
    </citation>
    <scope>NUCLEOTIDE SEQUENCE</scope>
    <source>
        <strain evidence="2">JCM 32048</strain>
    </source>
</reference>
<organism evidence="2 3">
    <name type="scientific">Methylobacterium frigidaeris</name>
    <dbReference type="NCBI Taxonomy" id="2038277"/>
    <lineage>
        <taxon>Bacteria</taxon>
        <taxon>Pseudomonadati</taxon>
        <taxon>Pseudomonadota</taxon>
        <taxon>Alphaproteobacteria</taxon>
        <taxon>Hyphomicrobiales</taxon>
        <taxon>Methylobacteriaceae</taxon>
        <taxon>Methylobacterium</taxon>
    </lineage>
</organism>
<name>A0AA37M8E5_9HYPH</name>
<evidence type="ECO:0000313" key="3">
    <source>
        <dbReference type="Proteomes" id="UP001055286"/>
    </source>
</evidence>
<comment type="caution">
    <text evidence="2">The sequence shown here is derived from an EMBL/GenBank/DDBJ whole genome shotgun (WGS) entry which is preliminary data.</text>
</comment>
<evidence type="ECO:0000256" key="1">
    <source>
        <dbReference type="SAM" id="MobiDB-lite"/>
    </source>
</evidence>
<dbReference type="EMBL" id="BPQJ01000048">
    <property type="protein sequence ID" value="GJD65831.1"/>
    <property type="molecule type" value="Genomic_DNA"/>
</dbReference>
<proteinExistence type="predicted"/>
<evidence type="ECO:0000313" key="2">
    <source>
        <dbReference type="EMBL" id="GJD65831.1"/>
    </source>
</evidence>
<sequence>MPPVPARGGATFEGKPGAVRSLIVGAGGHAPSPIPRYDDRGREIGFYGVEDVPHENRFGPPPPDAETREGYNPRNAPFGAAAAPWWRRSICHRAALKTVYRPDAAQAVGACHAARRRATCGATGGLHRGPA</sequence>
<keyword evidence="3" id="KW-1185">Reference proteome</keyword>
<dbReference type="AlphaFoldDB" id="A0AA37M8E5"/>
<protein>
    <submittedName>
        <fullName evidence="2">Uncharacterized protein</fullName>
    </submittedName>
</protein>
<dbReference type="Proteomes" id="UP001055286">
    <property type="component" value="Unassembled WGS sequence"/>
</dbReference>